<evidence type="ECO:0000313" key="3">
    <source>
        <dbReference type="Proteomes" id="UP000184452"/>
    </source>
</evidence>
<proteinExistence type="predicted"/>
<evidence type="ECO:0008006" key="4">
    <source>
        <dbReference type="Google" id="ProtNLM"/>
    </source>
</evidence>
<evidence type="ECO:0000313" key="2">
    <source>
        <dbReference type="EMBL" id="SHK84877.1"/>
    </source>
</evidence>
<dbReference type="STRING" id="758803.SAMN05421803_13719"/>
<name>A0A1M6VTV4_9ACTN</name>
<feature type="signal peptide" evidence="1">
    <location>
        <begin position="1"/>
        <end position="29"/>
    </location>
</feature>
<dbReference type="EMBL" id="FQZK01000037">
    <property type="protein sequence ID" value="SHK84877.1"/>
    <property type="molecule type" value="Genomic_DNA"/>
</dbReference>
<keyword evidence="3" id="KW-1185">Reference proteome</keyword>
<reference evidence="2 3" key="1">
    <citation type="submission" date="2016-11" db="EMBL/GenBank/DDBJ databases">
        <authorList>
            <person name="Jaros S."/>
            <person name="Januszkiewicz K."/>
            <person name="Wedrychowicz H."/>
        </authorList>
    </citation>
    <scope>NUCLEOTIDE SEQUENCE [LARGE SCALE GENOMIC DNA]</scope>
    <source>
        <strain evidence="2 3">CGMCC 4.5723</strain>
    </source>
</reference>
<accession>A0A1M6VTV4</accession>
<organism evidence="2 3">
    <name type="scientific">Nocardiopsis flavescens</name>
    <dbReference type="NCBI Taxonomy" id="758803"/>
    <lineage>
        <taxon>Bacteria</taxon>
        <taxon>Bacillati</taxon>
        <taxon>Actinomycetota</taxon>
        <taxon>Actinomycetes</taxon>
        <taxon>Streptosporangiales</taxon>
        <taxon>Nocardiopsidaceae</taxon>
        <taxon>Nocardiopsis</taxon>
    </lineage>
</organism>
<dbReference type="PROSITE" id="PS51257">
    <property type="entry name" value="PROKAR_LIPOPROTEIN"/>
    <property type="match status" value="1"/>
</dbReference>
<dbReference type="Proteomes" id="UP000184452">
    <property type="component" value="Unassembled WGS sequence"/>
</dbReference>
<keyword evidence="1" id="KW-0732">Signal</keyword>
<dbReference type="AlphaFoldDB" id="A0A1M6VTV4"/>
<evidence type="ECO:0000256" key="1">
    <source>
        <dbReference type="SAM" id="SignalP"/>
    </source>
</evidence>
<feature type="chain" id="PRO_5038959704" description="Lipoprotein" evidence="1">
    <location>
        <begin position="30"/>
        <end position="175"/>
    </location>
</feature>
<sequence>MKSLVRTTFLRCSAVAAAVLMLVACAGRAAQDESSEPVERTGVSFFWMEREVSVLTLERMFTETGSAEVLGNTDELSVERLLESGAVRAVESGEGHEVVLDKSEWRTDEAANGLSRLDGALGGVMWANEVTWCEGAPDGETFVNAYTEEFEGVFDTTEEYTASAADYVDCGDGRP</sequence>
<protein>
    <recommendedName>
        <fullName evidence="4">Lipoprotein</fullName>
    </recommendedName>
</protein>
<gene>
    <name evidence="2" type="ORF">SAMN05421803_13719</name>
</gene>